<dbReference type="RefSeq" id="WP_184244933.1">
    <property type="nucleotide sequence ID" value="NZ_BAAACU010000002.1"/>
</dbReference>
<dbReference type="PANTHER" id="PTHR42852:SF13">
    <property type="entry name" value="PROTEIN DIPZ"/>
    <property type="match status" value="1"/>
</dbReference>
<evidence type="ECO:0000259" key="2">
    <source>
        <dbReference type="PROSITE" id="PS51352"/>
    </source>
</evidence>
<keyword evidence="1" id="KW-1015">Disulfide bond</keyword>
<dbReference type="InterPro" id="IPR017937">
    <property type="entry name" value="Thioredoxin_CS"/>
</dbReference>
<dbReference type="PROSITE" id="PS51352">
    <property type="entry name" value="THIOREDOXIN_2"/>
    <property type="match status" value="1"/>
</dbReference>
<dbReference type="GO" id="GO:0016853">
    <property type="term" value="F:isomerase activity"/>
    <property type="evidence" value="ECO:0007669"/>
    <property type="project" value="UniProtKB-KW"/>
</dbReference>
<feature type="domain" description="Thioredoxin" evidence="2">
    <location>
        <begin position="44"/>
        <end position="181"/>
    </location>
</feature>
<dbReference type="InterPro" id="IPR000866">
    <property type="entry name" value="AhpC/TSA"/>
</dbReference>
<dbReference type="InterPro" id="IPR036249">
    <property type="entry name" value="Thioredoxin-like_sf"/>
</dbReference>
<dbReference type="SUPFAM" id="SSF52833">
    <property type="entry name" value="Thioredoxin-like"/>
    <property type="match status" value="1"/>
</dbReference>
<dbReference type="InterPro" id="IPR050553">
    <property type="entry name" value="Thioredoxin_ResA/DsbE_sf"/>
</dbReference>
<dbReference type="Proteomes" id="UP000572212">
    <property type="component" value="Unassembled WGS sequence"/>
</dbReference>
<dbReference type="EMBL" id="JACHON010000002">
    <property type="protein sequence ID" value="MBB6512069.1"/>
    <property type="molecule type" value="Genomic_DNA"/>
</dbReference>
<comment type="caution">
    <text evidence="3">The sequence shown here is derived from an EMBL/GenBank/DDBJ whole genome shotgun (WGS) entry which is preliminary data.</text>
</comment>
<dbReference type="PROSITE" id="PS00194">
    <property type="entry name" value="THIOREDOXIN_1"/>
    <property type="match status" value="1"/>
</dbReference>
<dbReference type="AlphaFoldDB" id="A0A841RHV9"/>
<dbReference type="InterPro" id="IPR013766">
    <property type="entry name" value="Thioredoxin_domain"/>
</dbReference>
<keyword evidence="4" id="KW-1185">Reference proteome</keyword>
<keyword evidence="3" id="KW-0413">Isomerase</keyword>
<evidence type="ECO:0000313" key="4">
    <source>
        <dbReference type="Proteomes" id="UP000572212"/>
    </source>
</evidence>
<evidence type="ECO:0000256" key="1">
    <source>
        <dbReference type="ARBA" id="ARBA00023157"/>
    </source>
</evidence>
<dbReference type="GO" id="GO:0016491">
    <property type="term" value="F:oxidoreductase activity"/>
    <property type="evidence" value="ECO:0007669"/>
    <property type="project" value="InterPro"/>
</dbReference>
<sequence>MKKWVIIAIIVGMLGWTIFDYVQSTTDAAEENVSAEQGDLSVGLDIGNLAPDFELETLDGETMALSDFQGKTVMINFWATWCPPCRAEMPDMQKFHEDTDVVILAVNLTDSEARLIDVRNFKDEYELTFPILLDTHVDVANLYAIQPIPTTYIVDGNGVITYRAFGAMNYELMVQEYEKTK</sequence>
<organism evidence="3 4">
    <name type="scientific">Gracilibacillus halotolerans</name>
    <dbReference type="NCBI Taxonomy" id="74386"/>
    <lineage>
        <taxon>Bacteria</taxon>
        <taxon>Bacillati</taxon>
        <taxon>Bacillota</taxon>
        <taxon>Bacilli</taxon>
        <taxon>Bacillales</taxon>
        <taxon>Bacillaceae</taxon>
        <taxon>Gracilibacillus</taxon>
    </lineage>
</organism>
<name>A0A841RHV9_9BACI</name>
<evidence type="ECO:0000313" key="3">
    <source>
        <dbReference type="EMBL" id="MBB6512069.1"/>
    </source>
</evidence>
<dbReference type="GO" id="GO:0016209">
    <property type="term" value="F:antioxidant activity"/>
    <property type="evidence" value="ECO:0007669"/>
    <property type="project" value="InterPro"/>
</dbReference>
<dbReference type="CDD" id="cd02966">
    <property type="entry name" value="TlpA_like_family"/>
    <property type="match status" value="1"/>
</dbReference>
<accession>A0A841RHV9</accession>
<proteinExistence type="predicted"/>
<dbReference type="Gene3D" id="3.40.30.10">
    <property type="entry name" value="Glutaredoxin"/>
    <property type="match status" value="1"/>
</dbReference>
<gene>
    <name evidence="3" type="ORF">GGQ92_000850</name>
</gene>
<reference evidence="3 4" key="1">
    <citation type="submission" date="2020-08" db="EMBL/GenBank/DDBJ databases">
        <title>Genomic Encyclopedia of Type Strains, Phase IV (KMG-IV): sequencing the most valuable type-strain genomes for metagenomic binning, comparative biology and taxonomic classification.</title>
        <authorList>
            <person name="Goeker M."/>
        </authorList>
    </citation>
    <scope>NUCLEOTIDE SEQUENCE [LARGE SCALE GENOMIC DNA]</scope>
    <source>
        <strain evidence="3 4">DSM 11805</strain>
    </source>
</reference>
<dbReference type="PANTHER" id="PTHR42852">
    <property type="entry name" value="THIOL:DISULFIDE INTERCHANGE PROTEIN DSBE"/>
    <property type="match status" value="1"/>
</dbReference>
<dbReference type="Pfam" id="PF00578">
    <property type="entry name" value="AhpC-TSA"/>
    <property type="match status" value="1"/>
</dbReference>
<protein>
    <submittedName>
        <fullName evidence="3">Thiol-disulfide isomerase/thioredoxin</fullName>
    </submittedName>
</protein>